<comment type="caution">
    <text evidence="6">The sequence shown here is derived from an EMBL/GenBank/DDBJ whole genome shotgun (WGS) entry which is preliminary data.</text>
</comment>
<dbReference type="EMBL" id="QETA01000007">
    <property type="protein sequence ID" value="PWF21451.1"/>
    <property type="molecule type" value="Genomic_DNA"/>
</dbReference>
<evidence type="ECO:0000259" key="5">
    <source>
        <dbReference type="PROSITE" id="PS50931"/>
    </source>
</evidence>
<evidence type="ECO:0000256" key="4">
    <source>
        <dbReference type="ARBA" id="ARBA00023163"/>
    </source>
</evidence>
<dbReference type="PANTHER" id="PTHR30419:SF2">
    <property type="entry name" value="LYSR FAMILY TRANSCRIPTIONAL REGULATOR"/>
    <property type="match status" value="1"/>
</dbReference>
<keyword evidence="2" id="KW-0805">Transcription regulation</keyword>
<sequence>MSIQFDFVDLRLFTYIAEEKSLTKAAGRACLSLPAASMRIKNLEQSIGVPLLNRSAQGITLRPAGEAFLHHARQVLGQIELLSSDLQEYAKGIKGHVRILANTTAMTEFLPHVLSDFLAHWPDVNIDLSERQSDEIVKAVSAGVTDIGIVAGSVKTAGLLTLPYRKDRLVLAVSEDHELAHHDRIPFERTMDCDYIVLHEGSAIYAFLNRAAGEINRQLRIRIQVGSFEAACRMVAANVGISILPESAARRHARSLPIKLVELENTWAIRNMLICVRDMETLPHFTHELIRLLQQDGVANEGTHHP</sequence>
<evidence type="ECO:0000256" key="1">
    <source>
        <dbReference type="ARBA" id="ARBA00009437"/>
    </source>
</evidence>
<dbReference type="Pfam" id="PF00126">
    <property type="entry name" value="HTH_1"/>
    <property type="match status" value="1"/>
</dbReference>
<dbReference type="Pfam" id="PF03466">
    <property type="entry name" value="LysR_substrate"/>
    <property type="match status" value="1"/>
</dbReference>
<evidence type="ECO:0000256" key="3">
    <source>
        <dbReference type="ARBA" id="ARBA00023125"/>
    </source>
</evidence>
<dbReference type="FunFam" id="1.10.10.10:FF:000001">
    <property type="entry name" value="LysR family transcriptional regulator"/>
    <property type="match status" value="1"/>
</dbReference>
<dbReference type="SUPFAM" id="SSF53850">
    <property type="entry name" value="Periplasmic binding protein-like II"/>
    <property type="match status" value="1"/>
</dbReference>
<evidence type="ECO:0000313" key="7">
    <source>
        <dbReference type="Proteomes" id="UP000245212"/>
    </source>
</evidence>
<organism evidence="6 7">
    <name type="scientific">Corticimicrobacter populi</name>
    <dbReference type="NCBI Taxonomy" id="2175229"/>
    <lineage>
        <taxon>Bacteria</taxon>
        <taxon>Pseudomonadati</taxon>
        <taxon>Pseudomonadota</taxon>
        <taxon>Betaproteobacteria</taxon>
        <taxon>Burkholderiales</taxon>
        <taxon>Alcaligenaceae</taxon>
        <taxon>Corticimicrobacter</taxon>
    </lineage>
</organism>
<dbReference type="AlphaFoldDB" id="A0A2V1JTY3"/>
<dbReference type="CDD" id="cd08421">
    <property type="entry name" value="PBP2_LTTR_like_1"/>
    <property type="match status" value="1"/>
</dbReference>
<dbReference type="InterPro" id="IPR000847">
    <property type="entry name" value="LysR_HTH_N"/>
</dbReference>
<dbReference type="PROSITE" id="PS50931">
    <property type="entry name" value="HTH_LYSR"/>
    <property type="match status" value="1"/>
</dbReference>
<feature type="domain" description="HTH lysR-type" evidence="5">
    <location>
        <begin position="5"/>
        <end position="62"/>
    </location>
</feature>
<keyword evidence="4" id="KW-0804">Transcription</keyword>
<keyword evidence="3" id="KW-0238">DNA-binding</keyword>
<dbReference type="GO" id="GO:0003700">
    <property type="term" value="F:DNA-binding transcription factor activity"/>
    <property type="evidence" value="ECO:0007669"/>
    <property type="project" value="InterPro"/>
</dbReference>
<proteinExistence type="inferred from homology"/>
<dbReference type="SUPFAM" id="SSF46785">
    <property type="entry name" value="Winged helix' DNA-binding domain"/>
    <property type="match status" value="1"/>
</dbReference>
<dbReference type="InterPro" id="IPR050950">
    <property type="entry name" value="HTH-type_LysR_regulators"/>
</dbReference>
<dbReference type="PANTHER" id="PTHR30419">
    <property type="entry name" value="HTH-TYPE TRANSCRIPTIONAL REGULATOR YBHD"/>
    <property type="match status" value="1"/>
</dbReference>
<reference evidence="7" key="1">
    <citation type="submission" date="2018-05" db="EMBL/GenBank/DDBJ databases">
        <authorList>
            <person name="Li Y."/>
        </authorList>
    </citation>
    <scope>NUCLEOTIDE SEQUENCE [LARGE SCALE GENOMIC DNA]</scope>
    <source>
        <strain evidence="7">3d-2-2</strain>
    </source>
</reference>
<comment type="similarity">
    <text evidence="1">Belongs to the LysR transcriptional regulatory family.</text>
</comment>
<protein>
    <submittedName>
        <fullName evidence="6">LysR family transcriptional regulator</fullName>
    </submittedName>
</protein>
<gene>
    <name evidence="6" type="ORF">DD235_14350</name>
</gene>
<dbReference type="InterPro" id="IPR036388">
    <property type="entry name" value="WH-like_DNA-bd_sf"/>
</dbReference>
<evidence type="ECO:0000256" key="2">
    <source>
        <dbReference type="ARBA" id="ARBA00023015"/>
    </source>
</evidence>
<dbReference type="RefSeq" id="WP_109062795.1">
    <property type="nucleotide sequence ID" value="NZ_QETA01000007.1"/>
</dbReference>
<keyword evidence="7" id="KW-1185">Reference proteome</keyword>
<dbReference type="GO" id="GO:0005829">
    <property type="term" value="C:cytosol"/>
    <property type="evidence" value="ECO:0007669"/>
    <property type="project" value="TreeGrafter"/>
</dbReference>
<dbReference type="Proteomes" id="UP000245212">
    <property type="component" value="Unassembled WGS sequence"/>
</dbReference>
<dbReference type="InterPro" id="IPR005119">
    <property type="entry name" value="LysR_subst-bd"/>
</dbReference>
<dbReference type="InterPro" id="IPR036390">
    <property type="entry name" value="WH_DNA-bd_sf"/>
</dbReference>
<name>A0A2V1JTY3_9BURK</name>
<dbReference type="GO" id="GO:0003677">
    <property type="term" value="F:DNA binding"/>
    <property type="evidence" value="ECO:0007669"/>
    <property type="project" value="UniProtKB-KW"/>
</dbReference>
<evidence type="ECO:0000313" key="6">
    <source>
        <dbReference type="EMBL" id="PWF21451.1"/>
    </source>
</evidence>
<dbReference type="Gene3D" id="1.10.10.10">
    <property type="entry name" value="Winged helix-like DNA-binding domain superfamily/Winged helix DNA-binding domain"/>
    <property type="match status" value="1"/>
</dbReference>
<accession>A0A2V1JTY3</accession>
<dbReference type="Gene3D" id="3.40.190.290">
    <property type="match status" value="1"/>
</dbReference>